<protein>
    <submittedName>
        <fullName evidence="1">Uncharacterized protein</fullName>
    </submittedName>
</protein>
<name>N1R7E4_FUSC4</name>
<dbReference type="AlphaFoldDB" id="N1R7E4"/>
<sequence>MSWTFLNASTFSSTYLQTRYRFIKRRGYFLCKN</sequence>
<reference evidence="2" key="2">
    <citation type="journal article" date="2014" name="PLoS ONE">
        <title>Genome and Transcriptome Analysis of the Fungal Pathogen Fusarium oxysporum f. sp. cubense Causing Banana Vascular Wilt Disease.</title>
        <authorList>
            <person name="Guo L."/>
            <person name="Han L."/>
            <person name="Yang L."/>
            <person name="Zeng H."/>
            <person name="Fan D."/>
            <person name="Zhu Y."/>
            <person name="Feng Y."/>
            <person name="Wang G."/>
            <person name="Peng C."/>
            <person name="Jiang X."/>
            <person name="Zhou D."/>
            <person name="Ni P."/>
            <person name="Liang C."/>
            <person name="Liu L."/>
            <person name="Wang J."/>
            <person name="Mao C."/>
            <person name="Fang X."/>
            <person name="Peng M."/>
            <person name="Huang J."/>
        </authorList>
    </citation>
    <scope>NUCLEOTIDE SEQUENCE [LARGE SCALE GENOMIC DNA]</scope>
    <source>
        <strain evidence="2">race 4</strain>
    </source>
</reference>
<gene>
    <name evidence="1" type="ORF">FOC4_g10014935</name>
</gene>
<proteinExistence type="predicted"/>
<reference evidence="2" key="1">
    <citation type="submission" date="2012-09" db="EMBL/GenBank/DDBJ databases">
        <title>Genome sequencing and comparative transcriptomics of race 1 and race 4 of banana pathogen: Fusarium oxysporum f. sp. cubense.</title>
        <authorList>
            <person name="Fang X."/>
            <person name="Huang J."/>
        </authorList>
    </citation>
    <scope>NUCLEOTIDE SEQUENCE [LARGE SCALE GENOMIC DNA]</scope>
    <source>
        <strain evidence="2">race 4</strain>
    </source>
</reference>
<dbReference type="EMBL" id="KB726996">
    <property type="protein sequence ID" value="EMT61863.1"/>
    <property type="molecule type" value="Genomic_DNA"/>
</dbReference>
<dbReference type="Proteomes" id="UP000016929">
    <property type="component" value="Unassembled WGS sequence"/>
</dbReference>
<accession>N1R7E4</accession>
<keyword evidence="2" id="KW-1185">Reference proteome</keyword>
<evidence type="ECO:0000313" key="2">
    <source>
        <dbReference type="Proteomes" id="UP000016929"/>
    </source>
</evidence>
<organism evidence="1 2">
    <name type="scientific">Fusarium oxysporum f. sp. cubense (strain race 4)</name>
    <name type="common">Panama disease fungus</name>
    <dbReference type="NCBI Taxonomy" id="2502994"/>
    <lineage>
        <taxon>Eukaryota</taxon>
        <taxon>Fungi</taxon>
        <taxon>Dikarya</taxon>
        <taxon>Ascomycota</taxon>
        <taxon>Pezizomycotina</taxon>
        <taxon>Sordariomycetes</taxon>
        <taxon>Hypocreomycetidae</taxon>
        <taxon>Hypocreales</taxon>
        <taxon>Nectriaceae</taxon>
        <taxon>Fusarium</taxon>
        <taxon>Fusarium oxysporum species complex</taxon>
    </lineage>
</organism>
<evidence type="ECO:0000313" key="1">
    <source>
        <dbReference type="EMBL" id="EMT61863.1"/>
    </source>
</evidence>
<dbReference type="HOGENOM" id="CLU_3384752_0_0_1"/>